<comment type="similarity">
    <text evidence="1">Belongs to the RRP7 family.</text>
</comment>
<reference evidence="4 5" key="1">
    <citation type="submission" date="2013-11" db="EMBL/GenBank/DDBJ databases">
        <title>Draft genome of the bovine lungworm Dictyocaulus viviparus.</title>
        <authorList>
            <person name="Mitreva M."/>
        </authorList>
    </citation>
    <scope>NUCLEOTIDE SEQUENCE [LARGE SCALE GENOMIC DNA]</scope>
    <source>
        <strain evidence="4 5">HannoverDv2000</strain>
    </source>
</reference>
<feature type="region of interest" description="Disordered" evidence="2">
    <location>
        <begin position="1"/>
        <end position="56"/>
    </location>
</feature>
<dbReference type="AlphaFoldDB" id="A0A0D8Y313"/>
<keyword evidence="5" id="KW-1185">Reference proteome</keyword>
<protein>
    <recommendedName>
        <fullName evidence="3">Ribosomal RNA-processing protein 7 C-terminal domain-containing protein</fullName>
    </recommendedName>
</protein>
<feature type="domain" description="Ribosomal RNA-processing protein 7 C-terminal" evidence="3">
    <location>
        <begin position="196"/>
        <end position="313"/>
    </location>
</feature>
<proteinExistence type="inferred from homology"/>
<dbReference type="InterPro" id="IPR024326">
    <property type="entry name" value="RRP7_C"/>
</dbReference>
<feature type="compositionally biased region" description="Polar residues" evidence="2">
    <location>
        <begin position="1"/>
        <end position="15"/>
    </location>
</feature>
<dbReference type="Gene3D" id="6.10.250.1770">
    <property type="match status" value="1"/>
</dbReference>
<evidence type="ECO:0000313" key="4">
    <source>
        <dbReference type="EMBL" id="KJH50567.1"/>
    </source>
</evidence>
<evidence type="ECO:0000256" key="2">
    <source>
        <dbReference type="SAM" id="MobiDB-lite"/>
    </source>
</evidence>
<dbReference type="GO" id="GO:0034456">
    <property type="term" value="C:UTP-C complex"/>
    <property type="evidence" value="ECO:0007669"/>
    <property type="project" value="TreeGrafter"/>
</dbReference>
<dbReference type="EMBL" id="KN716202">
    <property type="protein sequence ID" value="KJH50567.1"/>
    <property type="molecule type" value="Genomic_DNA"/>
</dbReference>
<evidence type="ECO:0000313" key="5">
    <source>
        <dbReference type="Proteomes" id="UP000053766"/>
    </source>
</evidence>
<dbReference type="PANTHER" id="PTHR13191">
    <property type="entry name" value="RIBOSOMAL RNA PROCESSING PROTEIN 7-RELATED"/>
    <property type="match status" value="1"/>
</dbReference>
<dbReference type="GO" id="GO:0000028">
    <property type="term" value="P:ribosomal small subunit assembly"/>
    <property type="evidence" value="ECO:0007669"/>
    <property type="project" value="TreeGrafter"/>
</dbReference>
<accession>A0A0D8Y313</accession>
<dbReference type="GO" id="GO:0032545">
    <property type="term" value="C:CURI complex"/>
    <property type="evidence" value="ECO:0007669"/>
    <property type="project" value="TreeGrafter"/>
</dbReference>
<dbReference type="Pfam" id="PF12923">
    <property type="entry name" value="RRP7"/>
    <property type="match status" value="1"/>
</dbReference>
<evidence type="ECO:0000256" key="1">
    <source>
        <dbReference type="ARBA" id="ARBA00006110"/>
    </source>
</evidence>
<dbReference type="OrthoDB" id="5390at2759"/>
<organism evidence="4 5">
    <name type="scientific">Dictyocaulus viviparus</name>
    <name type="common">Bovine lungworm</name>
    <dbReference type="NCBI Taxonomy" id="29172"/>
    <lineage>
        <taxon>Eukaryota</taxon>
        <taxon>Metazoa</taxon>
        <taxon>Ecdysozoa</taxon>
        <taxon>Nematoda</taxon>
        <taxon>Chromadorea</taxon>
        <taxon>Rhabditida</taxon>
        <taxon>Rhabditina</taxon>
        <taxon>Rhabditomorpha</taxon>
        <taxon>Strongyloidea</taxon>
        <taxon>Metastrongylidae</taxon>
        <taxon>Dictyocaulus</taxon>
    </lineage>
</organism>
<dbReference type="Proteomes" id="UP000053766">
    <property type="component" value="Unassembled WGS sequence"/>
</dbReference>
<dbReference type="PANTHER" id="PTHR13191:SF0">
    <property type="entry name" value="RIBOSOMAL RNA-PROCESSING PROTEIN 7 HOMOLOG A-RELATED"/>
    <property type="match status" value="1"/>
</dbReference>
<name>A0A0D8Y313_DICVI</name>
<dbReference type="InterPro" id="IPR040446">
    <property type="entry name" value="RRP7"/>
</dbReference>
<gene>
    <name evidence="4" type="ORF">DICVIV_03241</name>
</gene>
<reference evidence="5" key="2">
    <citation type="journal article" date="2016" name="Sci. Rep.">
        <title>Dictyocaulus viviparus genome, variome and transcriptome elucidate lungworm biology and support future intervention.</title>
        <authorList>
            <person name="McNulty S.N."/>
            <person name="Strube C."/>
            <person name="Rosa B.A."/>
            <person name="Martin J.C."/>
            <person name="Tyagi R."/>
            <person name="Choi Y.J."/>
            <person name="Wang Q."/>
            <person name="Hallsworth Pepin K."/>
            <person name="Zhang X."/>
            <person name="Ozersky P."/>
            <person name="Wilson R.K."/>
            <person name="Sternberg P.W."/>
            <person name="Gasser R.B."/>
            <person name="Mitreva M."/>
        </authorList>
    </citation>
    <scope>NUCLEOTIDE SEQUENCE [LARGE SCALE GENOMIC DNA]</scope>
    <source>
        <strain evidence="5">HannoverDv2000</strain>
    </source>
</reference>
<dbReference type="GO" id="GO:0006364">
    <property type="term" value="P:rRNA processing"/>
    <property type="evidence" value="ECO:0007669"/>
    <property type="project" value="TreeGrafter"/>
</dbReference>
<dbReference type="STRING" id="29172.A0A0D8Y313"/>
<sequence length="314" mass="36093">MQASLTTKQQHSSETVMGEEIQTESFMKGKRKRLKKKLEPIVKSEHPEPEPESLVNNGDLAKYQTTADNDELRYLRYSINERYSSPRHLFLKSDKSNEFSLIVANVPAYLPTNFVEGFLSQFVSVPIQEVVVKRTSALNGSKSYGQLTLSVVFNDPSGVSLALENCQNVGPYRVCDFCKVDMPSVLRNSIKSYRAQFQSVKEIEECVENFMRKQDEEVKETKRLAKRKFTEPDEEGWITVTKAAKKVGKVIKLKKDDIPLMGGLRRKKNYVDLAFYSFDKKNARAKKLAELREKFMQDKKRIALLKNARKFNPD</sequence>
<feature type="compositionally biased region" description="Basic and acidic residues" evidence="2">
    <location>
        <begin position="37"/>
        <end position="49"/>
    </location>
</feature>
<evidence type="ECO:0000259" key="3">
    <source>
        <dbReference type="Pfam" id="PF12923"/>
    </source>
</evidence>